<gene>
    <name evidence="2" type="ORF">GCM10022254_59150</name>
</gene>
<organism evidence="2 3">
    <name type="scientific">Actinomadura meridiana</name>
    <dbReference type="NCBI Taxonomy" id="559626"/>
    <lineage>
        <taxon>Bacteria</taxon>
        <taxon>Bacillati</taxon>
        <taxon>Actinomycetota</taxon>
        <taxon>Actinomycetes</taxon>
        <taxon>Streptosporangiales</taxon>
        <taxon>Thermomonosporaceae</taxon>
        <taxon>Actinomadura</taxon>
    </lineage>
</organism>
<evidence type="ECO:0000256" key="1">
    <source>
        <dbReference type="SAM" id="MobiDB-lite"/>
    </source>
</evidence>
<proteinExistence type="predicted"/>
<evidence type="ECO:0000313" key="2">
    <source>
        <dbReference type="EMBL" id="GAA4239360.1"/>
    </source>
</evidence>
<dbReference type="Proteomes" id="UP001501710">
    <property type="component" value="Unassembled WGS sequence"/>
</dbReference>
<dbReference type="EMBL" id="BAABAS010000020">
    <property type="protein sequence ID" value="GAA4239360.1"/>
    <property type="molecule type" value="Genomic_DNA"/>
</dbReference>
<name>A0ABP8CHH2_9ACTN</name>
<feature type="compositionally biased region" description="Basic and acidic residues" evidence="1">
    <location>
        <begin position="10"/>
        <end position="21"/>
    </location>
</feature>
<accession>A0ABP8CHH2</accession>
<keyword evidence="3" id="KW-1185">Reference proteome</keyword>
<feature type="region of interest" description="Disordered" evidence="1">
    <location>
        <begin position="1"/>
        <end position="22"/>
    </location>
</feature>
<sequence>MEEAGIRPVPADERIGHEDGSAQRWYTHVPQGIRDAVLEELTARREASLEARAGPGVAGGRAGRVALGPLRALVRGRQGRALSASLKPVITKGAEAINAVFGAAKSA</sequence>
<evidence type="ECO:0000313" key="3">
    <source>
        <dbReference type="Proteomes" id="UP001501710"/>
    </source>
</evidence>
<reference evidence="3" key="1">
    <citation type="journal article" date="2019" name="Int. J. Syst. Evol. Microbiol.">
        <title>The Global Catalogue of Microorganisms (GCM) 10K type strain sequencing project: providing services to taxonomists for standard genome sequencing and annotation.</title>
        <authorList>
            <consortium name="The Broad Institute Genomics Platform"/>
            <consortium name="The Broad Institute Genome Sequencing Center for Infectious Disease"/>
            <person name="Wu L."/>
            <person name="Ma J."/>
        </authorList>
    </citation>
    <scope>NUCLEOTIDE SEQUENCE [LARGE SCALE GENOMIC DNA]</scope>
    <source>
        <strain evidence="3">JCM 17440</strain>
    </source>
</reference>
<comment type="caution">
    <text evidence="2">The sequence shown here is derived from an EMBL/GenBank/DDBJ whole genome shotgun (WGS) entry which is preliminary data.</text>
</comment>
<protein>
    <submittedName>
        <fullName evidence="2">Uncharacterized protein</fullName>
    </submittedName>
</protein>